<evidence type="ECO:0000256" key="2">
    <source>
        <dbReference type="ARBA" id="ARBA00023125"/>
    </source>
</evidence>
<name>A0ABN7XYP3_9BURK</name>
<sequence>MNTDISNGDLDRVRTTGSALEKAVGILEALAEQVRALSVSELAELTSMPKQTVHRVVRQLEELNLVAREAGTDRYVFGGRLRQIGVAALSAQRQTLATRQILAELVAQIGETCNIGVLDGPEVLYVDRVECHWPLRVQLRPGSRVPSHCTAIGKLLLAHLPGAQRRQLLPQLELTGYTPNTLVTVPDLEAALADIRGQGYAINREEDSLGLNALAVPVRDAGGKVLAGLAVHAPTARLPLADMLARRPLLEAAAAKAAEVLFSASAG</sequence>
<keyword evidence="7" id="KW-1185">Reference proteome</keyword>
<reference evidence="6 7" key="1">
    <citation type="submission" date="2021-08" db="EMBL/GenBank/DDBJ databases">
        <authorList>
            <person name="Peeters C."/>
        </authorList>
    </citation>
    <scope>NUCLEOTIDE SEQUENCE [LARGE SCALE GENOMIC DNA]</scope>
    <source>
        <strain evidence="6 7">LMG 21510</strain>
    </source>
</reference>
<gene>
    <name evidence="6" type="primary">kdgR_2</name>
    <name evidence="6" type="ORF">LMG21510_00321</name>
</gene>
<dbReference type="InterPro" id="IPR050707">
    <property type="entry name" value="HTH_MetabolicPath_Reg"/>
</dbReference>
<dbReference type="Gene3D" id="1.10.10.10">
    <property type="entry name" value="Winged helix-like DNA-binding domain superfamily/Winged helix DNA-binding domain"/>
    <property type="match status" value="1"/>
</dbReference>
<dbReference type="PROSITE" id="PS51077">
    <property type="entry name" value="HTH_ICLR"/>
    <property type="match status" value="1"/>
</dbReference>
<dbReference type="CDD" id="cd00090">
    <property type="entry name" value="HTH_ARSR"/>
    <property type="match status" value="1"/>
</dbReference>
<dbReference type="EMBL" id="CAJZAH010000001">
    <property type="protein sequence ID" value="CAG9166239.1"/>
    <property type="molecule type" value="Genomic_DNA"/>
</dbReference>
<organism evidence="6 7">
    <name type="scientific">Cupriavidus respiraculi</name>
    <dbReference type="NCBI Taxonomy" id="195930"/>
    <lineage>
        <taxon>Bacteria</taxon>
        <taxon>Pseudomonadati</taxon>
        <taxon>Pseudomonadota</taxon>
        <taxon>Betaproteobacteria</taxon>
        <taxon>Burkholderiales</taxon>
        <taxon>Burkholderiaceae</taxon>
        <taxon>Cupriavidus</taxon>
    </lineage>
</organism>
<dbReference type="Pfam" id="PF01614">
    <property type="entry name" value="IclR_C"/>
    <property type="match status" value="1"/>
</dbReference>
<dbReference type="PROSITE" id="PS51078">
    <property type="entry name" value="ICLR_ED"/>
    <property type="match status" value="1"/>
</dbReference>
<dbReference type="Pfam" id="PF09339">
    <property type="entry name" value="HTH_IclR"/>
    <property type="match status" value="1"/>
</dbReference>
<dbReference type="InterPro" id="IPR014757">
    <property type="entry name" value="Tscrpt_reg_IclR_C"/>
</dbReference>
<evidence type="ECO:0000313" key="7">
    <source>
        <dbReference type="Proteomes" id="UP000721236"/>
    </source>
</evidence>
<comment type="caution">
    <text evidence="6">The sequence shown here is derived from an EMBL/GenBank/DDBJ whole genome shotgun (WGS) entry which is preliminary data.</text>
</comment>
<dbReference type="InterPro" id="IPR036390">
    <property type="entry name" value="WH_DNA-bd_sf"/>
</dbReference>
<dbReference type="SUPFAM" id="SSF46785">
    <property type="entry name" value="Winged helix' DNA-binding domain"/>
    <property type="match status" value="1"/>
</dbReference>
<dbReference type="PANTHER" id="PTHR30136:SF24">
    <property type="entry name" value="HTH-TYPE TRANSCRIPTIONAL REPRESSOR ALLR"/>
    <property type="match status" value="1"/>
</dbReference>
<evidence type="ECO:0000256" key="3">
    <source>
        <dbReference type="ARBA" id="ARBA00023163"/>
    </source>
</evidence>
<dbReference type="PANTHER" id="PTHR30136">
    <property type="entry name" value="HELIX-TURN-HELIX TRANSCRIPTIONAL REGULATOR, ICLR FAMILY"/>
    <property type="match status" value="1"/>
</dbReference>
<proteinExistence type="predicted"/>
<evidence type="ECO:0000313" key="6">
    <source>
        <dbReference type="EMBL" id="CAG9166239.1"/>
    </source>
</evidence>
<feature type="domain" description="IclR-ED" evidence="5">
    <location>
        <begin position="80"/>
        <end position="263"/>
    </location>
</feature>
<feature type="domain" description="HTH iclR-type" evidence="4">
    <location>
        <begin position="17"/>
        <end position="79"/>
    </location>
</feature>
<dbReference type="Proteomes" id="UP000721236">
    <property type="component" value="Unassembled WGS sequence"/>
</dbReference>
<dbReference type="SMART" id="SM00346">
    <property type="entry name" value="HTH_ICLR"/>
    <property type="match status" value="1"/>
</dbReference>
<dbReference type="SUPFAM" id="SSF55781">
    <property type="entry name" value="GAF domain-like"/>
    <property type="match status" value="1"/>
</dbReference>
<evidence type="ECO:0000259" key="4">
    <source>
        <dbReference type="PROSITE" id="PS51077"/>
    </source>
</evidence>
<evidence type="ECO:0000256" key="1">
    <source>
        <dbReference type="ARBA" id="ARBA00023015"/>
    </source>
</evidence>
<dbReference type="InterPro" id="IPR011991">
    <property type="entry name" value="ArsR-like_HTH"/>
</dbReference>
<dbReference type="Gene3D" id="3.30.450.40">
    <property type="match status" value="1"/>
</dbReference>
<dbReference type="InterPro" id="IPR005471">
    <property type="entry name" value="Tscrpt_reg_IclR_N"/>
</dbReference>
<keyword evidence="3" id="KW-0804">Transcription</keyword>
<protein>
    <submittedName>
        <fullName evidence="6">Pectin degradation repressor protein KdgR</fullName>
    </submittedName>
</protein>
<accession>A0ABN7XYP3</accession>
<dbReference type="InterPro" id="IPR029016">
    <property type="entry name" value="GAF-like_dom_sf"/>
</dbReference>
<keyword evidence="1" id="KW-0805">Transcription regulation</keyword>
<evidence type="ECO:0000259" key="5">
    <source>
        <dbReference type="PROSITE" id="PS51078"/>
    </source>
</evidence>
<dbReference type="InterPro" id="IPR036388">
    <property type="entry name" value="WH-like_DNA-bd_sf"/>
</dbReference>
<keyword evidence="2" id="KW-0238">DNA-binding</keyword>